<name>A0AAV1TSI7_9STRA</name>
<organism evidence="1 2">
    <name type="scientific">Peronospora matthiolae</name>
    <dbReference type="NCBI Taxonomy" id="2874970"/>
    <lineage>
        <taxon>Eukaryota</taxon>
        <taxon>Sar</taxon>
        <taxon>Stramenopiles</taxon>
        <taxon>Oomycota</taxon>
        <taxon>Peronosporomycetes</taxon>
        <taxon>Peronosporales</taxon>
        <taxon>Peronosporaceae</taxon>
        <taxon>Peronospora</taxon>
    </lineage>
</organism>
<gene>
    <name evidence="1" type="ORF">PM001_LOCUS10549</name>
</gene>
<evidence type="ECO:0000313" key="2">
    <source>
        <dbReference type="Proteomes" id="UP001162060"/>
    </source>
</evidence>
<dbReference type="EMBL" id="CAKLBY020000086">
    <property type="protein sequence ID" value="CAK7925399.1"/>
    <property type="molecule type" value="Genomic_DNA"/>
</dbReference>
<dbReference type="AlphaFoldDB" id="A0AAV1TSI7"/>
<protein>
    <submittedName>
        <fullName evidence="1">Uncharacterized protein</fullName>
    </submittedName>
</protein>
<evidence type="ECO:0000313" key="1">
    <source>
        <dbReference type="EMBL" id="CAK7925399.1"/>
    </source>
</evidence>
<comment type="caution">
    <text evidence="1">The sequence shown here is derived from an EMBL/GenBank/DDBJ whole genome shotgun (WGS) entry which is preliminary data.</text>
</comment>
<dbReference type="Proteomes" id="UP001162060">
    <property type="component" value="Unassembled WGS sequence"/>
</dbReference>
<proteinExistence type="predicted"/>
<sequence length="171" mass="19411">MTTTRRLQACLQRWHLLGRYHVNKWHYDGSKWIDRLLYGTGSTGNGPQVASVAFMITRNMRQQLMDAGFPASAIATLQPATAQQIIASKVTFGKFEELQKLRQVEEEGATAKLALKKEAEQQETRQNERVAVEGRLEEEQQLKPKQKVNSTVLAVMQEKAIDDKNIKVTKD</sequence>
<reference evidence="1" key="1">
    <citation type="submission" date="2024-01" db="EMBL/GenBank/DDBJ databases">
        <authorList>
            <person name="Webb A."/>
        </authorList>
    </citation>
    <scope>NUCLEOTIDE SEQUENCE</scope>
    <source>
        <strain evidence="1">Pm1</strain>
    </source>
</reference>
<accession>A0AAV1TSI7</accession>